<dbReference type="Proteomes" id="UP001359559">
    <property type="component" value="Unassembled WGS sequence"/>
</dbReference>
<dbReference type="EMBL" id="JAYKXN010000003">
    <property type="protein sequence ID" value="KAK7301932.1"/>
    <property type="molecule type" value="Genomic_DNA"/>
</dbReference>
<dbReference type="AlphaFoldDB" id="A0AAN9JMR9"/>
<evidence type="ECO:0000313" key="3">
    <source>
        <dbReference type="Proteomes" id="UP001359559"/>
    </source>
</evidence>
<evidence type="ECO:0000313" key="2">
    <source>
        <dbReference type="EMBL" id="KAK7301932.1"/>
    </source>
</evidence>
<feature type="domain" description="Callose synthase helical" evidence="1">
    <location>
        <begin position="14"/>
        <end position="85"/>
    </location>
</feature>
<organism evidence="2 3">
    <name type="scientific">Clitoria ternatea</name>
    <name type="common">Butterfly pea</name>
    <dbReference type="NCBI Taxonomy" id="43366"/>
    <lineage>
        <taxon>Eukaryota</taxon>
        <taxon>Viridiplantae</taxon>
        <taxon>Streptophyta</taxon>
        <taxon>Embryophyta</taxon>
        <taxon>Tracheophyta</taxon>
        <taxon>Spermatophyta</taxon>
        <taxon>Magnoliopsida</taxon>
        <taxon>eudicotyledons</taxon>
        <taxon>Gunneridae</taxon>
        <taxon>Pentapetalae</taxon>
        <taxon>rosids</taxon>
        <taxon>fabids</taxon>
        <taxon>Fabales</taxon>
        <taxon>Fabaceae</taxon>
        <taxon>Papilionoideae</taxon>
        <taxon>50 kb inversion clade</taxon>
        <taxon>NPAAA clade</taxon>
        <taxon>indigoferoid/millettioid clade</taxon>
        <taxon>Phaseoleae</taxon>
        <taxon>Clitoria</taxon>
    </lineage>
</organism>
<evidence type="ECO:0000259" key="1">
    <source>
        <dbReference type="Pfam" id="PF25968"/>
    </source>
</evidence>
<name>A0AAN9JMR9_CLITE</name>
<dbReference type="InterPro" id="IPR058851">
    <property type="entry name" value="CALS1_helical"/>
</dbReference>
<dbReference type="GO" id="GO:0046527">
    <property type="term" value="F:glucosyltransferase activity"/>
    <property type="evidence" value="ECO:0007669"/>
    <property type="project" value="TreeGrafter"/>
</dbReference>
<comment type="caution">
    <text evidence="2">The sequence shown here is derived from an EMBL/GenBank/DDBJ whole genome shotgun (WGS) entry which is preliminary data.</text>
</comment>
<dbReference type="Pfam" id="PF25968">
    <property type="entry name" value="CALS1"/>
    <property type="match status" value="1"/>
</dbReference>
<accession>A0AAN9JMR9</accession>
<dbReference type="PANTHER" id="PTHR12741:SF53">
    <property type="entry name" value="1,3-BETA-GLUCAN SYNTHASE"/>
    <property type="match status" value="1"/>
</dbReference>
<proteinExistence type="predicted"/>
<dbReference type="GO" id="GO:0005886">
    <property type="term" value="C:plasma membrane"/>
    <property type="evidence" value="ECO:0007669"/>
    <property type="project" value="TreeGrafter"/>
</dbReference>
<protein>
    <recommendedName>
        <fullName evidence="1">Callose synthase helical domain-containing protein</fullName>
    </recommendedName>
</protein>
<sequence>MEWSAVIDADSFKRGVVVVLLQDMLEVFSRDMMVNEISELVELNHISKGSGRQPFGGTDTKPLFLPLVTSQREEQVRHLHLLLMVKESAIEVPTNLEASRRIAFFTNLLFMDMPRAPRVCEMLSFSTESLVCNCGLCCRESIESLFLPPFEAGVSIPQLALAFRGLLLRLYQVLSVWIQ</sequence>
<dbReference type="PANTHER" id="PTHR12741">
    <property type="entry name" value="LYST-INTERACTING PROTEIN LIP5 DOPAMINE RESPONSIVE PROTEIN DRG-1"/>
    <property type="match status" value="1"/>
</dbReference>
<reference evidence="2 3" key="1">
    <citation type="submission" date="2024-01" db="EMBL/GenBank/DDBJ databases">
        <title>The genomes of 5 underutilized Papilionoideae crops provide insights into root nodulation and disease resistance.</title>
        <authorList>
            <person name="Yuan L."/>
        </authorList>
    </citation>
    <scope>NUCLEOTIDE SEQUENCE [LARGE SCALE GENOMIC DNA]</scope>
    <source>
        <strain evidence="2">LY-2023</strain>
        <tissue evidence="2">Leaf</tissue>
    </source>
</reference>
<keyword evidence="3" id="KW-1185">Reference proteome</keyword>
<gene>
    <name evidence="2" type="ORF">RJT34_12809</name>
</gene>